<keyword evidence="2" id="KW-1185">Reference proteome</keyword>
<protein>
    <submittedName>
        <fullName evidence="1">Uncharacterized protein</fullName>
    </submittedName>
</protein>
<evidence type="ECO:0000313" key="2">
    <source>
        <dbReference type="Proteomes" id="UP000070700"/>
    </source>
</evidence>
<name>A0A194XA56_MOLSC</name>
<organism evidence="1 2">
    <name type="scientific">Mollisia scopiformis</name>
    <name type="common">Conifer needle endophyte fungus</name>
    <name type="synonym">Phialocephala scopiformis</name>
    <dbReference type="NCBI Taxonomy" id="149040"/>
    <lineage>
        <taxon>Eukaryota</taxon>
        <taxon>Fungi</taxon>
        <taxon>Dikarya</taxon>
        <taxon>Ascomycota</taxon>
        <taxon>Pezizomycotina</taxon>
        <taxon>Leotiomycetes</taxon>
        <taxon>Helotiales</taxon>
        <taxon>Mollisiaceae</taxon>
        <taxon>Mollisia</taxon>
    </lineage>
</organism>
<gene>
    <name evidence="1" type="ORF">LY89DRAFT_70453</name>
</gene>
<dbReference type="InParanoid" id="A0A194XA56"/>
<accession>A0A194XA56</accession>
<dbReference type="GeneID" id="28827116"/>
<evidence type="ECO:0000313" key="1">
    <source>
        <dbReference type="EMBL" id="KUJ17051.1"/>
    </source>
</evidence>
<dbReference type="EMBL" id="KQ947415">
    <property type="protein sequence ID" value="KUJ17051.1"/>
    <property type="molecule type" value="Genomic_DNA"/>
</dbReference>
<sequence length="85" mass="9809">MYRERELVLRIPATLSATLSSAVNLVFVAKRSFFHEGAMKKDFVTICNRERVQEFRSSRQCTFDNLVRKRDRGALGCVAMHRVST</sequence>
<dbReference type="KEGG" id="psco:LY89DRAFT_70453"/>
<reference evidence="1 2" key="1">
    <citation type="submission" date="2015-10" db="EMBL/GenBank/DDBJ databases">
        <title>Full genome of DAOMC 229536 Phialocephala scopiformis, a fungal endophyte of spruce producing the potent anti-insectan compound rugulosin.</title>
        <authorList>
            <consortium name="DOE Joint Genome Institute"/>
            <person name="Walker A.K."/>
            <person name="Frasz S.L."/>
            <person name="Seifert K.A."/>
            <person name="Miller J.D."/>
            <person name="Mondo S.J."/>
            <person name="Labutti K."/>
            <person name="Lipzen A."/>
            <person name="Dockter R."/>
            <person name="Kennedy M."/>
            <person name="Grigoriev I.V."/>
            <person name="Spatafora J.W."/>
        </authorList>
    </citation>
    <scope>NUCLEOTIDE SEQUENCE [LARGE SCALE GENOMIC DNA]</scope>
    <source>
        <strain evidence="1 2">CBS 120377</strain>
    </source>
</reference>
<dbReference type="RefSeq" id="XP_018071406.1">
    <property type="nucleotide sequence ID" value="XM_018217390.1"/>
</dbReference>
<dbReference type="Proteomes" id="UP000070700">
    <property type="component" value="Unassembled WGS sequence"/>
</dbReference>
<proteinExistence type="predicted"/>
<dbReference type="AlphaFoldDB" id="A0A194XA56"/>